<name>A0A5C6DVA7_9BACT</name>
<dbReference type="AlphaFoldDB" id="A0A5C6DVA7"/>
<dbReference type="PROSITE" id="PS51257">
    <property type="entry name" value="PROKAR_LIPOPROTEIN"/>
    <property type="match status" value="1"/>
</dbReference>
<organism evidence="4 5">
    <name type="scientific">Novipirellula artificiosorum</name>
    <dbReference type="NCBI Taxonomy" id="2528016"/>
    <lineage>
        <taxon>Bacteria</taxon>
        <taxon>Pseudomonadati</taxon>
        <taxon>Planctomycetota</taxon>
        <taxon>Planctomycetia</taxon>
        <taxon>Pirellulales</taxon>
        <taxon>Pirellulaceae</taxon>
        <taxon>Novipirellula</taxon>
    </lineage>
</organism>
<dbReference type="Pfam" id="PF06439">
    <property type="entry name" value="3keto-disac_hyd"/>
    <property type="match status" value="1"/>
</dbReference>
<dbReference type="Proteomes" id="UP000319143">
    <property type="component" value="Unassembled WGS sequence"/>
</dbReference>
<dbReference type="EMBL" id="SJPV01000002">
    <property type="protein sequence ID" value="TWU40548.1"/>
    <property type="molecule type" value="Genomic_DNA"/>
</dbReference>
<accession>A0A5C6DVA7</accession>
<proteinExistence type="predicted"/>
<keyword evidence="5" id="KW-1185">Reference proteome</keyword>
<dbReference type="InterPro" id="IPR010496">
    <property type="entry name" value="AL/BT2_dom"/>
</dbReference>
<keyword evidence="2" id="KW-0732">Signal</keyword>
<gene>
    <name evidence="4" type="ORF">Poly41_13810</name>
</gene>
<feature type="signal peptide" evidence="2">
    <location>
        <begin position="1"/>
        <end position="25"/>
    </location>
</feature>
<dbReference type="GO" id="GO:0016787">
    <property type="term" value="F:hydrolase activity"/>
    <property type="evidence" value="ECO:0007669"/>
    <property type="project" value="InterPro"/>
</dbReference>
<evidence type="ECO:0000256" key="2">
    <source>
        <dbReference type="SAM" id="SignalP"/>
    </source>
</evidence>
<dbReference type="PANTHER" id="PTHR33546:SF1">
    <property type="entry name" value="LARGE, MULTIFUNCTIONAL SECRETED PROTEIN"/>
    <property type="match status" value="1"/>
</dbReference>
<feature type="domain" description="3-keto-alpha-glucoside-1,2-lyase/3-keto-2-hydroxy-glucal hydratase" evidence="3">
    <location>
        <begin position="154"/>
        <end position="338"/>
    </location>
</feature>
<evidence type="ECO:0000256" key="1">
    <source>
        <dbReference type="SAM" id="MobiDB-lite"/>
    </source>
</evidence>
<dbReference type="OrthoDB" id="176168at2"/>
<feature type="chain" id="PRO_5023100283" description="3-keto-alpha-glucoside-1,2-lyase/3-keto-2-hydroxy-glucal hydratase domain-containing protein" evidence="2">
    <location>
        <begin position="26"/>
        <end position="341"/>
    </location>
</feature>
<protein>
    <recommendedName>
        <fullName evidence="3">3-keto-alpha-glucoside-1,2-lyase/3-keto-2-hydroxy-glucal hydratase domain-containing protein</fullName>
    </recommendedName>
</protein>
<evidence type="ECO:0000313" key="5">
    <source>
        <dbReference type="Proteomes" id="UP000319143"/>
    </source>
</evidence>
<reference evidence="4 5" key="1">
    <citation type="submission" date="2019-02" db="EMBL/GenBank/DDBJ databases">
        <title>Deep-cultivation of Planctomycetes and their phenomic and genomic characterization uncovers novel biology.</title>
        <authorList>
            <person name="Wiegand S."/>
            <person name="Jogler M."/>
            <person name="Boedeker C."/>
            <person name="Pinto D."/>
            <person name="Vollmers J."/>
            <person name="Rivas-Marin E."/>
            <person name="Kohn T."/>
            <person name="Peeters S.H."/>
            <person name="Heuer A."/>
            <person name="Rast P."/>
            <person name="Oberbeckmann S."/>
            <person name="Bunk B."/>
            <person name="Jeske O."/>
            <person name="Meyerdierks A."/>
            <person name="Storesund J.E."/>
            <person name="Kallscheuer N."/>
            <person name="Luecker S."/>
            <person name="Lage O.M."/>
            <person name="Pohl T."/>
            <person name="Merkel B.J."/>
            <person name="Hornburger P."/>
            <person name="Mueller R.-W."/>
            <person name="Bruemmer F."/>
            <person name="Labrenz M."/>
            <person name="Spormann A.M."/>
            <person name="Op Den Camp H."/>
            <person name="Overmann J."/>
            <person name="Amann R."/>
            <person name="Jetten M.S.M."/>
            <person name="Mascher T."/>
            <person name="Medema M.H."/>
            <person name="Devos D.P."/>
            <person name="Kaster A.-K."/>
            <person name="Ovreas L."/>
            <person name="Rohde M."/>
            <person name="Galperin M.Y."/>
            <person name="Jogler C."/>
        </authorList>
    </citation>
    <scope>NUCLEOTIDE SEQUENCE [LARGE SCALE GENOMIC DNA]</scope>
    <source>
        <strain evidence="4 5">Poly41</strain>
    </source>
</reference>
<evidence type="ECO:0000313" key="4">
    <source>
        <dbReference type="EMBL" id="TWU40548.1"/>
    </source>
</evidence>
<dbReference type="PANTHER" id="PTHR33546">
    <property type="entry name" value="LARGE, MULTIFUNCTIONAL SECRETED PROTEIN-RELATED"/>
    <property type="match status" value="1"/>
</dbReference>
<feature type="region of interest" description="Disordered" evidence="1">
    <location>
        <begin position="307"/>
        <end position="326"/>
    </location>
</feature>
<comment type="caution">
    <text evidence="4">The sequence shown here is derived from an EMBL/GenBank/DDBJ whole genome shotgun (WGS) entry which is preliminary data.</text>
</comment>
<dbReference type="Gene3D" id="2.60.120.560">
    <property type="entry name" value="Exo-inulinase, domain 1"/>
    <property type="match status" value="1"/>
</dbReference>
<sequence length="341" mass="37379" precursor="true">MRFRTLRFLAVASLLAACCPTATHAQDAPKRVWTDPAEAGEQDPDFLKQGEYVGNVDIEGESTCGAQVVALGKGQFAATLYVGGLPGDGWNGNKHSSTEASIKDDGSIVFESEEGIGILKDGVITIVENGEAIGKLKRVERRSETLGKQPPQNAKVLFDGTTTDQWDHAVMDGKLLAFAPREKGKSGTSSKEKFGSHSVHVEFRLPYMPEARGQARGNSGIYLQGRYEVQMLDSFGLEGEDNECGGIYKISKPNQNLCYPPLVWQTYDIDFTAAEYNNEGELVKHPNMTVLHNGVVIHQDLELPHHTTAAPNKAGPEKGPIFLQDHGNPVRYRNIWVTTKR</sequence>
<evidence type="ECO:0000259" key="3">
    <source>
        <dbReference type="Pfam" id="PF06439"/>
    </source>
</evidence>
<dbReference type="RefSeq" id="WP_146525143.1">
    <property type="nucleotide sequence ID" value="NZ_SJPV01000002.1"/>
</dbReference>